<evidence type="ECO:0000313" key="2">
    <source>
        <dbReference type="EMBL" id="MFC0681385.1"/>
    </source>
</evidence>
<evidence type="ECO:0000313" key="3">
    <source>
        <dbReference type="Proteomes" id="UP001589896"/>
    </source>
</evidence>
<gene>
    <name evidence="2" type="ORF">ACFFGH_26445</name>
</gene>
<accession>A0ABV6RWM9</accession>
<dbReference type="PANTHER" id="PTHR35337">
    <property type="entry name" value="SLR1478 PROTEIN"/>
    <property type="match status" value="1"/>
</dbReference>
<feature type="transmembrane region" description="Helical" evidence="1">
    <location>
        <begin position="290"/>
        <end position="310"/>
    </location>
</feature>
<proteinExistence type="predicted"/>
<reference evidence="2 3" key="1">
    <citation type="submission" date="2024-09" db="EMBL/GenBank/DDBJ databases">
        <authorList>
            <person name="Sun Q."/>
            <person name="Mori K."/>
        </authorList>
    </citation>
    <scope>NUCLEOTIDE SEQUENCE [LARGE SCALE GENOMIC DNA]</scope>
    <source>
        <strain evidence="2 3">KCTC 23076</strain>
    </source>
</reference>
<feature type="transmembrane region" description="Helical" evidence="1">
    <location>
        <begin position="170"/>
        <end position="191"/>
    </location>
</feature>
<sequence>MPSLKQMDLDAFSAAHRDEWDRLAELGKQRRFTGAEADELIERYQSGATQLSQIKSTTGSSVHGDRLSLALSRARLRFSGAGSNVLAQLTVFFGAQLPAALYRIRWLTLAVAFVFAAVSAGYAFWVASDPLVLANLGTEEELRDYAENGFTAYYSDNPELSFAGQVWTNNAWICAQCIAFGITGVWVPFVVLQNAQGIGMAAGIMAEFGRLDQFFLYIAPHGQLELYSIFVSAAAGLMIFWAWVAPGGRTRSQALAEDGRALFTVVIGLVISLLISGLIEGFVTRQEWPWPLKILIGTGALVAFLLYQWVLGRIATRAGQTGDLDEFEAGAKRLVAS</sequence>
<evidence type="ECO:0000256" key="1">
    <source>
        <dbReference type="SAM" id="Phobius"/>
    </source>
</evidence>
<dbReference type="EMBL" id="JBHLTG010000007">
    <property type="protein sequence ID" value="MFC0681385.1"/>
    <property type="molecule type" value="Genomic_DNA"/>
</dbReference>
<feature type="transmembrane region" description="Helical" evidence="1">
    <location>
        <begin position="226"/>
        <end position="245"/>
    </location>
</feature>
<organism evidence="2 3">
    <name type="scientific">Lysobacter korlensis</name>
    <dbReference type="NCBI Taxonomy" id="553636"/>
    <lineage>
        <taxon>Bacteria</taxon>
        <taxon>Pseudomonadati</taxon>
        <taxon>Pseudomonadota</taxon>
        <taxon>Gammaproteobacteria</taxon>
        <taxon>Lysobacterales</taxon>
        <taxon>Lysobacteraceae</taxon>
        <taxon>Lysobacter</taxon>
    </lineage>
</organism>
<feature type="transmembrane region" description="Helical" evidence="1">
    <location>
        <begin position="106"/>
        <end position="127"/>
    </location>
</feature>
<protein>
    <submittedName>
        <fullName evidence="2">Stage II sporulation protein M</fullName>
    </submittedName>
</protein>
<comment type="caution">
    <text evidence="2">The sequence shown here is derived from an EMBL/GenBank/DDBJ whole genome shotgun (WGS) entry which is preliminary data.</text>
</comment>
<keyword evidence="1" id="KW-1133">Transmembrane helix</keyword>
<dbReference type="PANTHER" id="PTHR35337:SF1">
    <property type="entry name" value="SLR1478 PROTEIN"/>
    <property type="match status" value="1"/>
</dbReference>
<dbReference type="InterPro" id="IPR002798">
    <property type="entry name" value="SpoIIM-like"/>
</dbReference>
<dbReference type="RefSeq" id="WP_386673954.1">
    <property type="nucleotide sequence ID" value="NZ_JBHLTG010000007.1"/>
</dbReference>
<dbReference type="Pfam" id="PF01944">
    <property type="entry name" value="SpoIIM"/>
    <property type="match status" value="1"/>
</dbReference>
<name>A0ABV6RWM9_9GAMM</name>
<keyword evidence="3" id="KW-1185">Reference proteome</keyword>
<feature type="transmembrane region" description="Helical" evidence="1">
    <location>
        <begin position="261"/>
        <end position="284"/>
    </location>
</feature>
<keyword evidence="1" id="KW-0812">Transmembrane</keyword>
<dbReference type="Proteomes" id="UP001589896">
    <property type="component" value="Unassembled WGS sequence"/>
</dbReference>
<keyword evidence="1" id="KW-0472">Membrane</keyword>